<keyword evidence="1" id="KW-0472">Membrane</keyword>
<evidence type="ECO:0000313" key="4">
    <source>
        <dbReference type="Proteomes" id="UP000808349"/>
    </source>
</evidence>
<proteinExistence type="predicted"/>
<dbReference type="AlphaFoldDB" id="A0A9D7XFG2"/>
<dbReference type="PANTHER" id="PTHR14969">
    <property type="entry name" value="SPHINGOSINE-1-PHOSPHATE PHOSPHOHYDROLASE"/>
    <property type="match status" value="1"/>
</dbReference>
<reference evidence="3 4" key="1">
    <citation type="submission" date="2020-10" db="EMBL/GenBank/DDBJ databases">
        <title>Connecting structure to function with the recovery of over 1000 high-quality activated sludge metagenome-assembled genomes encoding full-length rRNA genes using long-read sequencing.</title>
        <authorList>
            <person name="Singleton C.M."/>
            <person name="Petriglieri F."/>
            <person name="Kristensen J.M."/>
            <person name="Kirkegaard R.H."/>
            <person name="Michaelsen T.Y."/>
            <person name="Andersen M.H."/>
            <person name="Karst S.M."/>
            <person name="Dueholm M.S."/>
            <person name="Nielsen P.H."/>
            <person name="Albertsen M."/>
        </authorList>
    </citation>
    <scope>NUCLEOTIDE SEQUENCE [LARGE SCALE GENOMIC DNA]</scope>
    <source>
        <strain evidence="3">Ribe_18-Q3-R11-54_BAT3C.373</strain>
    </source>
</reference>
<dbReference type="EMBL" id="JADKFW010000012">
    <property type="protein sequence ID" value="MBK9718631.1"/>
    <property type="molecule type" value="Genomic_DNA"/>
</dbReference>
<comment type="caution">
    <text evidence="3">The sequence shown here is derived from an EMBL/GenBank/DDBJ whole genome shotgun (WGS) entry which is preliminary data.</text>
</comment>
<dbReference type="SUPFAM" id="SSF48317">
    <property type="entry name" value="Acid phosphatase/Vanadium-dependent haloperoxidase"/>
    <property type="match status" value="1"/>
</dbReference>
<evidence type="ECO:0000256" key="1">
    <source>
        <dbReference type="SAM" id="Phobius"/>
    </source>
</evidence>
<keyword evidence="1" id="KW-1133">Transmembrane helix</keyword>
<dbReference type="CDD" id="cd03392">
    <property type="entry name" value="PAP2_like_2"/>
    <property type="match status" value="1"/>
</dbReference>
<dbReference type="InterPro" id="IPR000326">
    <property type="entry name" value="PAP2/HPO"/>
</dbReference>
<sequence>MKKLSYIINELRNTTLAKRLLTKYPRMSEFISNRLSLKKFNGLPLTFLLIIFAANLLLFNEITENIENAEWMVSIENSFAQYLFNIRSKTIANLFFYFSKLGSYQLIIPIALIAIFLFVLQEKYRCIAALLIALAGTGITSFFSKIYFHRVRPIDFSFYNESSYSFPSGHAMYAVAFFGLLFYIFVTNSKKDKLTLTILSIAFILLLGFSRLYLGVHYLSDVCAGYSLGFLWLLLAISILELKLKAEKSKNMDENTNT</sequence>
<protein>
    <submittedName>
        <fullName evidence="3">Phosphatase PAP2 family protein</fullName>
    </submittedName>
</protein>
<feature type="transmembrane region" description="Helical" evidence="1">
    <location>
        <begin position="102"/>
        <end position="120"/>
    </location>
</feature>
<dbReference type="Pfam" id="PF01569">
    <property type="entry name" value="PAP2"/>
    <property type="match status" value="1"/>
</dbReference>
<feature type="transmembrane region" description="Helical" evidence="1">
    <location>
        <begin position="168"/>
        <end position="186"/>
    </location>
</feature>
<dbReference type="SMART" id="SM00014">
    <property type="entry name" value="acidPPc"/>
    <property type="match status" value="1"/>
</dbReference>
<dbReference type="InterPro" id="IPR036938">
    <property type="entry name" value="PAP2/HPO_sf"/>
</dbReference>
<dbReference type="Gene3D" id="1.20.144.10">
    <property type="entry name" value="Phosphatidic acid phosphatase type 2/haloperoxidase"/>
    <property type="match status" value="1"/>
</dbReference>
<feature type="transmembrane region" description="Helical" evidence="1">
    <location>
        <begin position="224"/>
        <end position="242"/>
    </location>
</feature>
<gene>
    <name evidence="3" type="ORF">IPO85_14185</name>
</gene>
<feature type="transmembrane region" description="Helical" evidence="1">
    <location>
        <begin position="40"/>
        <end position="59"/>
    </location>
</feature>
<name>A0A9D7XFG2_9BACT</name>
<feature type="transmembrane region" description="Helical" evidence="1">
    <location>
        <begin position="127"/>
        <end position="148"/>
    </location>
</feature>
<dbReference type="PANTHER" id="PTHR14969:SF13">
    <property type="entry name" value="AT30094P"/>
    <property type="match status" value="1"/>
</dbReference>
<accession>A0A9D7XFG2</accession>
<feature type="domain" description="Phosphatidic acid phosphatase type 2/haloperoxidase" evidence="2">
    <location>
        <begin position="130"/>
        <end position="237"/>
    </location>
</feature>
<evidence type="ECO:0000259" key="2">
    <source>
        <dbReference type="SMART" id="SM00014"/>
    </source>
</evidence>
<feature type="transmembrane region" description="Helical" evidence="1">
    <location>
        <begin position="198"/>
        <end position="218"/>
    </location>
</feature>
<dbReference type="Proteomes" id="UP000808349">
    <property type="component" value="Unassembled WGS sequence"/>
</dbReference>
<organism evidence="3 4">
    <name type="scientific">Candidatus Defluviibacterium haderslevense</name>
    <dbReference type="NCBI Taxonomy" id="2981993"/>
    <lineage>
        <taxon>Bacteria</taxon>
        <taxon>Pseudomonadati</taxon>
        <taxon>Bacteroidota</taxon>
        <taxon>Saprospiria</taxon>
        <taxon>Saprospirales</taxon>
        <taxon>Saprospiraceae</taxon>
        <taxon>Candidatus Defluviibacterium</taxon>
    </lineage>
</organism>
<evidence type="ECO:0000313" key="3">
    <source>
        <dbReference type="EMBL" id="MBK9718631.1"/>
    </source>
</evidence>
<keyword evidence="1" id="KW-0812">Transmembrane</keyword>